<dbReference type="InterPro" id="IPR027417">
    <property type="entry name" value="P-loop_NTPase"/>
</dbReference>
<dbReference type="Pfam" id="PF00005">
    <property type="entry name" value="ABC_tran"/>
    <property type="match status" value="1"/>
</dbReference>
<dbReference type="Gene3D" id="1.20.1560.10">
    <property type="entry name" value="ABC transporter type 1, transmembrane domain"/>
    <property type="match status" value="1"/>
</dbReference>
<dbReference type="PROSITE" id="PS50893">
    <property type="entry name" value="ABC_TRANSPORTER_2"/>
    <property type="match status" value="1"/>
</dbReference>
<feature type="transmembrane region" description="Helical" evidence="7">
    <location>
        <begin position="327"/>
        <end position="346"/>
    </location>
</feature>
<dbReference type="EMBL" id="QLYR01000003">
    <property type="protein sequence ID" value="RAQ29243.1"/>
    <property type="molecule type" value="Genomic_DNA"/>
</dbReference>
<comment type="subcellular location">
    <subcellularLocation>
        <location evidence="1">Cell membrane</location>
        <topology evidence="1">Multi-pass membrane protein</topology>
    </subcellularLocation>
</comment>
<evidence type="ECO:0000313" key="10">
    <source>
        <dbReference type="EMBL" id="RAQ29243.1"/>
    </source>
</evidence>
<feature type="domain" description="ABC transporter" evidence="8">
    <location>
        <begin position="421"/>
        <end position="659"/>
    </location>
</feature>
<keyword evidence="11" id="KW-1185">Reference proteome</keyword>
<evidence type="ECO:0000256" key="3">
    <source>
        <dbReference type="ARBA" id="ARBA00022741"/>
    </source>
</evidence>
<feature type="transmembrane region" description="Helical" evidence="7">
    <location>
        <begin position="197"/>
        <end position="216"/>
    </location>
</feature>
<dbReference type="PANTHER" id="PTHR24221:SF646">
    <property type="entry name" value="HAEMOLYSIN SECRETION ATP-BINDING PROTEIN"/>
    <property type="match status" value="1"/>
</dbReference>
<keyword evidence="5 7" id="KW-1133">Transmembrane helix</keyword>
<dbReference type="InterPro" id="IPR003593">
    <property type="entry name" value="AAA+_ATPase"/>
</dbReference>
<keyword evidence="3" id="KW-0547">Nucleotide-binding</keyword>
<dbReference type="GO" id="GO:0005524">
    <property type="term" value="F:ATP binding"/>
    <property type="evidence" value="ECO:0007669"/>
    <property type="project" value="UniProtKB-KW"/>
</dbReference>
<dbReference type="GO" id="GO:0005886">
    <property type="term" value="C:plasma membrane"/>
    <property type="evidence" value="ECO:0007669"/>
    <property type="project" value="UniProtKB-SubCell"/>
</dbReference>
<dbReference type="PROSITE" id="PS50929">
    <property type="entry name" value="ABC_TM1F"/>
    <property type="match status" value="1"/>
</dbReference>
<dbReference type="GO" id="GO:0034040">
    <property type="term" value="F:ATPase-coupled lipid transmembrane transporter activity"/>
    <property type="evidence" value="ECO:0007669"/>
    <property type="project" value="TreeGrafter"/>
</dbReference>
<dbReference type="InterPro" id="IPR011527">
    <property type="entry name" value="ABC1_TM_dom"/>
</dbReference>
<evidence type="ECO:0000259" key="8">
    <source>
        <dbReference type="PROSITE" id="PS50893"/>
    </source>
</evidence>
<evidence type="ECO:0000259" key="9">
    <source>
        <dbReference type="PROSITE" id="PS50929"/>
    </source>
</evidence>
<dbReference type="SMART" id="SM00382">
    <property type="entry name" value="AAA"/>
    <property type="match status" value="1"/>
</dbReference>
<name>A0A328UIG1_9FIRM</name>
<dbReference type="AlphaFoldDB" id="A0A328UIG1"/>
<dbReference type="InterPro" id="IPR039421">
    <property type="entry name" value="Type_1_exporter"/>
</dbReference>
<keyword evidence="2 7" id="KW-0812">Transmembrane</keyword>
<comment type="caution">
    <text evidence="10">The sequence shown here is derived from an EMBL/GenBank/DDBJ whole genome shotgun (WGS) entry which is preliminary data.</text>
</comment>
<keyword evidence="4 10" id="KW-0067">ATP-binding</keyword>
<evidence type="ECO:0000256" key="7">
    <source>
        <dbReference type="SAM" id="Phobius"/>
    </source>
</evidence>
<dbReference type="CDD" id="cd03228">
    <property type="entry name" value="ABCC_MRP_Like"/>
    <property type="match status" value="1"/>
</dbReference>
<keyword evidence="6 7" id="KW-0472">Membrane</keyword>
<feature type="transmembrane region" description="Helical" evidence="7">
    <location>
        <begin position="228"/>
        <end position="251"/>
    </location>
</feature>
<reference evidence="10 11" key="1">
    <citation type="submission" date="2018-06" db="EMBL/GenBank/DDBJ databases">
        <title>Noncontiguous genome sequence of Ruminococcaceae bacterium ASD2818.</title>
        <authorList>
            <person name="Chaplin A.V."/>
            <person name="Sokolova S.R."/>
            <person name="Kochetkova T.O."/>
            <person name="Goltsov A.Y."/>
            <person name="Trofimov D.Y."/>
            <person name="Efimov B.A."/>
        </authorList>
    </citation>
    <scope>NUCLEOTIDE SEQUENCE [LARGE SCALE GENOMIC DNA]</scope>
    <source>
        <strain evidence="10 11">ASD2818</strain>
    </source>
</reference>
<evidence type="ECO:0000256" key="2">
    <source>
        <dbReference type="ARBA" id="ARBA00022692"/>
    </source>
</evidence>
<dbReference type="InterPro" id="IPR036640">
    <property type="entry name" value="ABC1_TM_sf"/>
</dbReference>
<organism evidence="10 11">
    <name type="scientific">Hydrogeniiclostridium mannosilyticum</name>
    <dbReference type="NCBI Taxonomy" id="2764322"/>
    <lineage>
        <taxon>Bacteria</taxon>
        <taxon>Bacillati</taxon>
        <taxon>Bacillota</taxon>
        <taxon>Clostridia</taxon>
        <taxon>Eubacteriales</taxon>
        <taxon>Acutalibacteraceae</taxon>
        <taxon>Hydrogeniiclostridium</taxon>
    </lineage>
</organism>
<dbReference type="GO" id="GO:0016887">
    <property type="term" value="F:ATP hydrolysis activity"/>
    <property type="evidence" value="ECO:0007669"/>
    <property type="project" value="InterPro"/>
</dbReference>
<feature type="domain" description="ABC transmembrane type-1" evidence="9">
    <location>
        <begin position="190"/>
        <end position="386"/>
    </location>
</feature>
<protein>
    <submittedName>
        <fullName evidence="10">ABC transporter ATP-binding protein</fullName>
    </submittedName>
</protein>
<dbReference type="GO" id="GO:0140359">
    <property type="term" value="F:ABC-type transporter activity"/>
    <property type="evidence" value="ECO:0007669"/>
    <property type="project" value="InterPro"/>
</dbReference>
<dbReference type="InterPro" id="IPR017871">
    <property type="entry name" value="ABC_transporter-like_CS"/>
</dbReference>
<evidence type="ECO:0000256" key="5">
    <source>
        <dbReference type="ARBA" id="ARBA00022989"/>
    </source>
</evidence>
<feature type="transmembrane region" description="Helical" evidence="7">
    <location>
        <begin position="74"/>
        <end position="100"/>
    </location>
</feature>
<dbReference type="Gene3D" id="3.40.50.300">
    <property type="entry name" value="P-loop containing nucleotide triphosphate hydrolases"/>
    <property type="match status" value="1"/>
</dbReference>
<dbReference type="SUPFAM" id="SSF90123">
    <property type="entry name" value="ABC transporter transmembrane region"/>
    <property type="match status" value="1"/>
</dbReference>
<sequence length="675" mass="76506">MERFWRWAPTRSCSPLMGNTVKCSGSKASTIRMILRWKGRWSTVSKRRHKKGFQAEAQMLRKGFKLIFELRPRLFPLGVCMAVLRALTPFINIFMTAQILNELLGARNLQTLTVYVLVTVLLNWFLGLASERLVHSRNEQMIPIWVMQTHLLSKKLMDMDYPNLEDPHTHQLEQSVYARCMYMGRTLWSLQEQVENMISGLITVVVSVGMTASLFFSPAVEGLTGFRAFAASPWFSILLVGLILLSVFLSMRMNIKKNEKIIKLVEDEDFNLADRLSWHYQSYLEDYKSGKDVRLYNQGGLIMGKIWQSAGLLSAGMNREGNLTGRYNSLQAALSTLVGGLVYLFVALKALLGVLSIGSVVQYTGSITQFVSGFTLLMTNFSQLRSMAADFGVFFEFMELPDGQAKGTLPIEKQEGGEYVFELRNVSFAYPGVEEYALKDVSMKFRAGERLAVVGLNGSGKTTLIKLLCRLYDPQQGEILLNGVDIREYDYTQYQALFSVVFQDYKLFSLPVGENVAASMEYEEEKVEACLKEAGLEEWVQKQDHISRLPLYKDCFDNGIEISGGEAQKVAIARALYKDAPFVILDEPTAALDPVSESEIYARFDTMIHNKSAIYISHRLSSCRFCDDIAVFDQGRLIQRGNHEELLADTNGRYYELWNAQAQYYQKNKKAPEPA</sequence>
<dbReference type="InterPro" id="IPR003439">
    <property type="entry name" value="ABC_transporter-like_ATP-bd"/>
</dbReference>
<dbReference type="SUPFAM" id="SSF52540">
    <property type="entry name" value="P-loop containing nucleoside triphosphate hydrolases"/>
    <property type="match status" value="1"/>
</dbReference>
<dbReference type="PROSITE" id="PS00211">
    <property type="entry name" value="ABC_TRANSPORTER_1"/>
    <property type="match status" value="1"/>
</dbReference>
<evidence type="ECO:0000256" key="6">
    <source>
        <dbReference type="ARBA" id="ARBA00023136"/>
    </source>
</evidence>
<accession>A0A328UIG1</accession>
<evidence type="ECO:0000256" key="1">
    <source>
        <dbReference type="ARBA" id="ARBA00004651"/>
    </source>
</evidence>
<dbReference type="PANTHER" id="PTHR24221">
    <property type="entry name" value="ATP-BINDING CASSETTE SUB-FAMILY B"/>
    <property type="match status" value="1"/>
</dbReference>
<gene>
    <name evidence="10" type="ORF">DPQ25_07095</name>
</gene>
<evidence type="ECO:0000256" key="4">
    <source>
        <dbReference type="ARBA" id="ARBA00022840"/>
    </source>
</evidence>
<proteinExistence type="predicted"/>
<feature type="transmembrane region" description="Helical" evidence="7">
    <location>
        <begin position="112"/>
        <end position="129"/>
    </location>
</feature>
<evidence type="ECO:0000313" key="11">
    <source>
        <dbReference type="Proteomes" id="UP000249377"/>
    </source>
</evidence>
<dbReference type="Proteomes" id="UP000249377">
    <property type="component" value="Unassembled WGS sequence"/>
</dbReference>